<dbReference type="EMBL" id="JBBLXS010000239">
    <property type="protein sequence ID" value="MEK0186637.1"/>
    <property type="molecule type" value="Genomic_DNA"/>
</dbReference>
<evidence type="ECO:0000313" key="1">
    <source>
        <dbReference type="EMBL" id="MEK0186637.1"/>
    </source>
</evidence>
<proteinExistence type="predicted"/>
<dbReference type="Proteomes" id="UP001384579">
    <property type="component" value="Unassembled WGS sequence"/>
</dbReference>
<organism evidence="1 2">
    <name type="scientific">Microcoleus anatoxicus PTRS2</name>
    <dbReference type="NCBI Taxonomy" id="2705321"/>
    <lineage>
        <taxon>Bacteria</taxon>
        <taxon>Bacillati</taxon>
        <taxon>Cyanobacteriota</taxon>
        <taxon>Cyanophyceae</taxon>
        <taxon>Oscillatoriophycideae</taxon>
        <taxon>Oscillatoriales</taxon>
        <taxon>Microcoleaceae</taxon>
        <taxon>Microcoleus</taxon>
        <taxon>Microcoleus anatoxicus</taxon>
    </lineage>
</organism>
<accession>A0ABU8YQE7</accession>
<comment type="caution">
    <text evidence="1">The sequence shown here is derived from an EMBL/GenBank/DDBJ whole genome shotgun (WGS) entry which is preliminary data.</text>
</comment>
<dbReference type="RefSeq" id="WP_340525447.1">
    <property type="nucleotide sequence ID" value="NZ_JBBLXS010000239.1"/>
</dbReference>
<evidence type="ECO:0000313" key="2">
    <source>
        <dbReference type="Proteomes" id="UP001384579"/>
    </source>
</evidence>
<name>A0ABU8YQE7_9CYAN</name>
<protein>
    <submittedName>
        <fullName evidence="1">Uncharacterized protein</fullName>
    </submittedName>
</protein>
<reference evidence="1 2" key="1">
    <citation type="journal article" date="2020" name="Harmful Algae">
        <title>Molecular and morphological characterization of a novel dihydroanatoxin-a producing Microcoleus species (cyanobacteria) from the Russian River, California, USA.</title>
        <authorList>
            <person name="Conklin K.Y."/>
            <person name="Stancheva R."/>
            <person name="Otten T.G."/>
            <person name="Fadness R."/>
            <person name="Boyer G.L."/>
            <person name="Read B."/>
            <person name="Zhang X."/>
            <person name="Sheath R.G."/>
        </authorList>
    </citation>
    <scope>NUCLEOTIDE SEQUENCE [LARGE SCALE GENOMIC DNA]</scope>
    <source>
        <strain evidence="1 2">PTRS2</strain>
    </source>
</reference>
<gene>
    <name evidence="1" type="ORF">WMG39_17525</name>
</gene>
<sequence>MCGKTEYNGSVFEEEITQIASPYRIRPKIISRDTEHKTIGKYLEKRIQK</sequence>
<keyword evidence="2" id="KW-1185">Reference proteome</keyword>